<evidence type="ECO:0000256" key="4">
    <source>
        <dbReference type="ARBA" id="ARBA00022726"/>
    </source>
</evidence>
<evidence type="ECO:0000313" key="8">
    <source>
        <dbReference type="EMBL" id="MDQ0200042.1"/>
    </source>
</evidence>
<keyword evidence="1 5" id="KW-0963">Cytoplasm</keyword>
<dbReference type="InterPro" id="IPR010079">
    <property type="entry name" value="Xanthine_PRibTrfase"/>
</dbReference>
<dbReference type="NCBIfam" id="TIGR01744">
    <property type="entry name" value="XPRTase"/>
    <property type="match status" value="1"/>
</dbReference>
<keyword evidence="4 5" id="KW-0660">Purine salvage</keyword>
<feature type="binding site" evidence="5">
    <location>
        <begin position="147"/>
        <end position="151"/>
    </location>
    <ligand>
        <name>5-phospho-alpha-D-ribose 1-diphosphate</name>
        <dbReference type="ChEBI" id="CHEBI:58017"/>
    </ligand>
</feature>
<feature type="binding site" evidence="5">
    <location>
        <position position="46"/>
    </location>
    <ligand>
        <name>xanthine</name>
        <dbReference type="ChEBI" id="CHEBI:17712"/>
    </ligand>
</feature>
<dbReference type="HAMAP" id="MF_01184">
    <property type="entry name" value="XPRTase"/>
    <property type="match status" value="1"/>
</dbReference>
<evidence type="ECO:0000256" key="5">
    <source>
        <dbReference type="HAMAP-Rule" id="MF_01184"/>
    </source>
</evidence>
<evidence type="ECO:0000313" key="9">
    <source>
        <dbReference type="Proteomes" id="UP001224122"/>
    </source>
</evidence>
<dbReference type="EMBL" id="JAUSTW010000005">
    <property type="protein sequence ID" value="MDQ0200042.1"/>
    <property type="molecule type" value="Genomic_DNA"/>
</dbReference>
<dbReference type="Gene3D" id="3.40.50.2020">
    <property type="match status" value="1"/>
</dbReference>
<dbReference type="NCBIfam" id="NF006671">
    <property type="entry name" value="PRK09219.1"/>
    <property type="match status" value="1"/>
</dbReference>
<dbReference type="InterPro" id="IPR000836">
    <property type="entry name" value="PRTase_dom"/>
</dbReference>
<dbReference type="PANTHER" id="PTHR43864:SF1">
    <property type="entry name" value="XANTHINE PHOSPHORIBOSYLTRANSFERASE"/>
    <property type="match status" value="1"/>
</dbReference>
<dbReference type="SUPFAM" id="SSF53271">
    <property type="entry name" value="PRTase-like"/>
    <property type="match status" value="1"/>
</dbReference>
<evidence type="ECO:0000259" key="7">
    <source>
        <dbReference type="Pfam" id="PF00156"/>
    </source>
</evidence>
<accession>A0ABT9XWV1</accession>
<reference evidence="8 9" key="1">
    <citation type="submission" date="2023-07" db="EMBL/GenBank/DDBJ databases">
        <title>Genomic Encyclopedia of Type Strains, Phase IV (KMG-IV): sequencing the most valuable type-strain genomes for metagenomic binning, comparative biology and taxonomic classification.</title>
        <authorList>
            <person name="Goeker M."/>
        </authorList>
    </citation>
    <scope>NUCLEOTIDE SEQUENCE [LARGE SCALE GENOMIC DNA]</scope>
    <source>
        <strain evidence="8 9">DSM 27594</strain>
    </source>
</reference>
<evidence type="ECO:0000256" key="6">
    <source>
        <dbReference type="NCBIfam" id="TIGR01744"/>
    </source>
</evidence>
<evidence type="ECO:0000256" key="1">
    <source>
        <dbReference type="ARBA" id="ARBA00022490"/>
    </source>
</evidence>
<gene>
    <name evidence="5" type="primary">xpt</name>
    <name evidence="8" type="ORF">J2S10_003225</name>
</gene>
<dbReference type="InterPro" id="IPR029057">
    <property type="entry name" value="PRTase-like"/>
</dbReference>
<feature type="binding site" evidence="5">
    <location>
        <position position="39"/>
    </location>
    <ligand>
        <name>xanthine</name>
        <dbReference type="ChEBI" id="CHEBI:17712"/>
    </ligand>
</feature>
<comment type="subunit">
    <text evidence="5">Homodimer.</text>
</comment>
<dbReference type="EC" id="2.4.2.22" evidence="5 6"/>
<comment type="subcellular location">
    <subcellularLocation>
        <location evidence="5">Cytoplasm</location>
    </subcellularLocation>
</comment>
<dbReference type="Proteomes" id="UP001224122">
    <property type="component" value="Unassembled WGS sequence"/>
</dbReference>
<dbReference type="CDD" id="cd06223">
    <property type="entry name" value="PRTases_typeI"/>
    <property type="match status" value="1"/>
</dbReference>
<proteinExistence type="inferred from homology"/>
<organism evidence="8 9">
    <name type="scientific">Neobacillus ginsengisoli</name>
    <dbReference type="NCBI Taxonomy" id="904295"/>
    <lineage>
        <taxon>Bacteria</taxon>
        <taxon>Bacillati</taxon>
        <taxon>Bacillota</taxon>
        <taxon>Bacilli</taxon>
        <taxon>Bacillales</taxon>
        <taxon>Bacillaceae</taxon>
        <taxon>Neobacillus</taxon>
    </lineage>
</organism>
<dbReference type="PANTHER" id="PTHR43864">
    <property type="entry name" value="HYPOXANTHINE/GUANINE PHOSPHORIBOSYLTRANSFERASE"/>
    <property type="match status" value="1"/>
</dbReference>
<comment type="function">
    <text evidence="5">Converts the preformed base xanthine, a product of nucleic acid breakdown, to xanthosine 5'-monophosphate (XMP), so it can be reused for RNA or DNA synthesis.</text>
</comment>
<feature type="domain" description="Phosphoribosyltransferase" evidence="7">
    <location>
        <begin position="55"/>
        <end position="176"/>
    </location>
</feature>
<dbReference type="Pfam" id="PF00156">
    <property type="entry name" value="Pribosyltran"/>
    <property type="match status" value="1"/>
</dbReference>
<evidence type="ECO:0000256" key="2">
    <source>
        <dbReference type="ARBA" id="ARBA00022676"/>
    </source>
</evidence>
<keyword evidence="9" id="KW-1185">Reference proteome</keyword>
<comment type="pathway">
    <text evidence="5">Purine metabolism; XMP biosynthesis via salvage pathway; XMP from xanthine: step 1/1.</text>
</comment>
<evidence type="ECO:0000256" key="3">
    <source>
        <dbReference type="ARBA" id="ARBA00022679"/>
    </source>
</evidence>
<comment type="similarity">
    <text evidence="5">Belongs to the purine/pyrimidine phosphoribosyltransferase family. Xpt subfamily.</text>
</comment>
<keyword evidence="3 5" id="KW-0808">Transferase</keyword>
<name>A0ABT9XWV1_9BACI</name>
<dbReference type="GO" id="GO:0000310">
    <property type="term" value="F:xanthine phosphoribosyltransferase activity"/>
    <property type="evidence" value="ECO:0007669"/>
    <property type="project" value="UniProtKB-EC"/>
</dbReference>
<protein>
    <recommendedName>
        <fullName evidence="5 6">Xanthine phosphoribosyltransferase</fullName>
        <shortName evidence="5">XPRTase</shortName>
        <ecNumber evidence="5 6">2.4.2.22</ecNumber>
    </recommendedName>
</protein>
<comment type="caution">
    <text evidence="8">The sequence shown here is derived from an EMBL/GenBank/DDBJ whole genome shotgun (WGS) entry which is preliminary data.</text>
</comment>
<keyword evidence="2 5" id="KW-0328">Glycosyltransferase</keyword>
<sequence>MLVRAEQGASALKIGGIAIMRLLEEKIKTDGKVISKDVLKVDSFLNHQIDPDLMLEIGKEFAKIFANEEITKIVTIESSGIAPAVMTGLQLNVPVIFARKQKSLTLYESLLTTTVHSFTKKETNDISISKKYLDENDKILIIDDFLANGEAALGLVDLVQQANAQVAGIGIVIEKSFQPGAQKLKDLGLRVESLARIESLANGVVTFISEKVEELI</sequence>
<comment type="catalytic activity">
    <reaction evidence="5">
        <text>XMP + diphosphate = xanthine + 5-phospho-alpha-D-ribose 1-diphosphate</text>
        <dbReference type="Rhea" id="RHEA:10800"/>
        <dbReference type="ChEBI" id="CHEBI:17712"/>
        <dbReference type="ChEBI" id="CHEBI:33019"/>
        <dbReference type="ChEBI" id="CHEBI:57464"/>
        <dbReference type="ChEBI" id="CHEBI:58017"/>
        <dbReference type="EC" id="2.4.2.22"/>
    </reaction>
</comment>
<dbReference type="InterPro" id="IPR050118">
    <property type="entry name" value="Pur/Pyrimidine_PRTase"/>
</dbReference>
<feature type="binding site" evidence="5">
    <location>
        <position position="175"/>
    </location>
    <ligand>
        <name>xanthine</name>
        <dbReference type="ChEBI" id="CHEBI:17712"/>
    </ligand>
</feature>